<dbReference type="EMBL" id="AAGLPX010000026">
    <property type="protein sequence ID" value="EBP3999892.1"/>
    <property type="molecule type" value="Genomic_DNA"/>
</dbReference>
<accession>A0A5U3EVX9</accession>
<protein>
    <submittedName>
        <fullName evidence="1">DUF4177 domain-containing protein</fullName>
    </submittedName>
</protein>
<dbReference type="Proteomes" id="UP000839575">
    <property type="component" value="Unassembled WGS sequence"/>
</dbReference>
<dbReference type="AlphaFoldDB" id="A0A5U3EVX9"/>
<comment type="caution">
    <text evidence="1">The sequence shown here is derived from an EMBL/GenBank/DDBJ whole genome shotgun (WGS) entry which is preliminary data.</text>
</comment>
<sequence length="77" mass="8879">MYEYKMVQIPPNLTGVKKSEKHTAAAYYLEDQANAMAALGWEFYRVDTFGVEEQPGCSGKTQGIMNYYVITFRRKKD</sequence>
<proteinExistence type="predicted"/>
<organism evidence="1">
    <name type="scientific">Salmonella enterica I</name>
    <dbReference type="NCBI Taxonomy" id="59201"/>
    <lineage>
        <taxon>Bacteria</taxon>
        <taxon>Pseudomonadati</taxon>
        <taxon>Pseudomonadota</taxon>
        <taxon>Gammaproteobacteria</taxon>
        <taxon>Enterobacterales</taxon>
        <taxon>Enterobacteriaceae</taxon>
        <taxon>Salmonella</taxon>
    </lineage>
</organism>
<name>A0A5U3EVX9_SALET</name>
<gene>
    <name evidence="1" type="ORF">S301_14705</name>
</gene>
<evidence type="ECO:0000313" key="1">
    <source>
        <dbReference type="EMBL" id="EBP3999892.1"/>
    </source>
</evidence>
<reference evidence="1" key="1">
    <citation type="submission" date="2018-07" db="EMBL/GenBank/DDBJ databases">
        <authorList>
            <consortium name="GenomeTrakr network: Whole genome sequencing for foodborne pathogen traceback"/>
        </authorList>
    </citation>
    <scope>NUCLEOTIDE SEQUENCE [LARGE SCALE GENOMIC DNA]</scope>
    <source>
        <strain evidence="1">CFSAN002851</strain>
    </source>
</reference>